<keyword evidence="1" id="KW-0175">Coiled coil</keyword>
<dbReference type="Proteomes" id="UP000304148">
    <property type="component" value="Chromosome"/>
</dbReference>
<sequence>MTRFMKQLIGIVVLLTLGVFIGMEITTSGIERIYGPINPSRMTSAPESTERYSGAHSNRDNMPTDNRRLNEDAAAQDNPRLTDNDIAPIEEYRDTIADTERNRANNYEKEIKNTNVLPLPPVKDATVNQLADKTAGMLQRASQAGIQAVVGLFNGLF</sequence>
<accession>A0A383R7K8</accession>
<evidence type="ECO:0000256" key="1">
    <source>
        <dbReference type="SAM" id="Coils"/>
    </source>
</evidence>
<gene>
    <name evidence="3" type="ORF">PBLR_10916</name>
</gene>
<reference evidence="4" key="1">
    <citation type="submission" date="2018-08" db="EMBL/GenBank/DDBJ databases">
        <authorList>
            <person name="Chevrot R."/>
        </authorList>
    </citation>
    <scope>NUCLEOTIDE SEQUENCE [LARGE SCALE GENOMIC DNA]</scope>
</reference>
<dbReference type="Pfam" id="PF12438">
    <property type="entry name" value="DUF3679"/>
    <property type="match status" value="1"/>
</dbReference>
<dbReference type="InterPro" id="IPR020534">
    <property type="entry name" value="Uncharacterised_YqxA"/>
</dbReference>
<evidence type="ECO:0000313" key="4">
    <source>
        <dbReference type="Proteomes" id="UP000304148"/>
    </source>
</evidence>
<protein>
    <submittedName>
        <fullName evidence="3">Uncharacterized protein</fullName>
    </submittedName>
</protein>
<feature type="region of interest" description="Disordered" evidence="2">
    <location>
        <begin position="39"/>
        <end position="81"/>
    </location>
</feature>
<dbReference type="RefSeq" id="WP_138184846.1">
    <property type="nucleotide sequence ID" value="NZ_LS992241.1"/>
</dbReference>
<dbReference type="EMBL" id="LS992241">
    <property type="protein sequence ID" value="SYX82494.1"/>
    <property type="molecule type" value="Genomic_DNA"/>
</dbReference>
<feature type="coiled-coil region" evidence="1">
    <location>
        <begin position="89"/>
        <end position="117"/>
    </location>
</feature>
<evidence type="ECO:0000256" key="2">
    <source>
        <dbReference type="SAM" id="MobiDB-lite"/>
    </source>
</evidence>
<evidence type="ECO:0000313" key="3">
    <source>
        <dbReference type="EMBL" id="SYX82494.1"/>
    </source>
</evidence>
<organism evidence="3 4">
    <name type="scientific">Paenibacillus alvei</name>
    <name type="common">Bacillus alvei</name>
    <dbReference type="NCBI Taxonomy" id="44250"/>
    <lineage>
        <taxon>Bacteria</taxon>
        <taxon>Bacillati</taxon>
        <taxon>Bacillota</taxon>
        <taxon>Bacilli</taxon>
        <taxon>Bacillales</taxon>
        <taxon>Paenibacillaceae</taxon>
        <taxon>Paenibacillus</taxon>
    </lineage>
</organism>
<dbReference type="AlphaFoldDB" id="A0A383R7K8"/>
<proteinExistence type="predicted"/>
<name>A0A383R7K8_PAEAL</name>